<keyword evidence="1" id="KW-0732">Signal</keyword>
<feature type="domain" description="Right handed beta helix" evidence="2">
    <location>
        <begin position="201"/>
        <end position="273"/>
    </location>
</feature>
<reference evidence="3 4" key="1">
    <citation type="submission" date="2006-03" db="EMBL/GenBank/DDBJ databases">
        <authorList>
            <person name="Pinhassi J."/>
            <person name="Pedros-Alio C."/>
            <person name="Ferriera S."/>
            <person name="Johnson J."/>
            <person name="Kravitz S."/>
            <person name="Halpern A."/>
            <person name="Remington K."/>
            <person name="Beeson K."/>
            <person name="Tran B."/>
            <person name="Rogers Y.-H."/>
            <person name="Friedman R."/>
            <person name="Venter J.C."/>
        </authorList>
    </citation>
    <scope>NUCLEOTIDE SEQUENCE [LARGE SCALE GENOMIC DNA]</scope>
    <source>
        <strain evidence="3 4">RED65</strain>
    </source>
</reference>
<dbReference type="InterPro" id="IPR039448">
    <property type="entry name" value="Beta_helix"/>
</dbReference>
<feature type="chain" id="PRO_5004194520" description="Right handed beta helix domain-containing protein" evidence="1">
    <location>
        <begin position="21"/>
        <end position="544"/>
    </location>
</feature>
<comment type="caution">
    <text evidence="3">The sequence shown here is derived from an EMBL/GenBank/DDBJ whole genome shotgun (WGS) entry which is preliminary data.</text>
</comment>
<protein>
    <recommendedName>
        <fullName evidence="2">Right handed beta helix domain-containing protein</fullName>
    </recommendedName>
</protein>
<accession>Q1N2P5</accession>
<keyword evidence="4" id="KW-1185">Reference proteome</keyword>
<dbReference type="OrthoDB" id="338827at2"/>
<sequence>MKTIKTIKLATAVAAGLTLAACGSDSKNSPVTMSMAANSNASVVALTKITDSTCFEANECSASGYTFPNDAIVIDATSGEDITNKLSAAVNDASQNSVIVLPKGTFKVNKSLAISSSQSGLTLVGYGIDQTKLDFSDSSADDGIKITGGTNFVLRDFSVYEAAKNGIKVDQVNGIHFNYVSAIWETPLNAESEESGANGIYGLYPVGSQNVLVENSYSKGSVDAGIYVGQSDNIVVRNNVAEHNIAGIEIENSSNADVYENVTFDNTGGILIFDLPGLDKAFGSNVRIFNNHSYDNNLPNYGSGFVGYIPKGTGALVLASDGVEFYSNQFDDNDTQAIALTSFFLIDEDIESYGANYGATIMNGWTPITNNIYIHENNYKNNASDPDLDPETSLLAEVSLGYLAGQNSAGKAVTHPAIIYDGIGQLLTEAGALTDMGLNPGTFTDTMCVEHSVDQNDNGSTLNIGSVYGLNPTELDAENNPVNFDENDKPVPTLRVGELGSDSNTLLKCSTSPTRLNPSIATINGVTYGCGAGGDDENSDSCNL</sequence>
<dbReference type="InterPro" id="IPR022442">
    <property type="entry name" value="SO_2930-like_dom"/>
</dbReference>
<dbReference type="PROSITE" id="PS51257">
    <property type="entry name" value="PROKAR_LIPOPROTEIN"/>
    <property type="match status" value="1"/>
</dbReference>
<dbReference type="NCBIfam" id="TIGR03805">
    <property type="entry name" value="beta_helix_1"/>
    <property type="match status" value="1"/>
</dbReference>
<dbReference type="AlphaFoldDB" id="Q1N2P5"/>
<dbReference type="HOGENOM" id="CLU_512688_0_0_6"/>
<dbReference type="NCBIfam" id="TIGR03804">
    <property type="entry name" value="para_beta_helix"/>
    <property type="match status" value="1"/>
</dbReference>
<dbReference type="InterPro" id="IPR011050">
    <property type="entry name" value="Pectin_lyase_fold/virulence"/>
</dbReference>
<dbReference type="STRING" id="207949.RED65_07003"/>
<gene>
    <name evidence="3" type="ORF">RED65_07003</name>
</gene>
<name>Q1N2P5_9GAMM</name>
<dbReference type="SUPFAM" id="SSF51126">
    <property type="entry name" value="Pectin lyase-like"/>
    <property type="match status" value="1"/>
</dbReference>
<dbReference type="InterPro" id="IPR006626">
    <property type="entry name" value="PbH1"/>
</dbReference>
<dbReference type="Pfam" id="PF13229">
    <property type="entry name" value="Beta_helix"/>
    <property type="match status" value="1"/>
</dbReference>
<evidence type="ECO:0000256" key="1">
    <source>
        <dbReference type="SAM" id="SignalP"/>
    </source>
</evidence>
<dbReference type="RefSeq" id="WP_007016225.1">
    <property type="nucleotide sequence ID" value="NZ_AAQH01000006.1"/>
</dbReference>
<dbReference type="SMART" id="SM00710">
    <property type="entry name" value="PbH1"/>
    <property type="match status" value="6"/>
</dbReference>
<evidence type="ECO:0000259" key="2">
    <source>
        <dbReference type="Pfam" id="PF13229"/>
    </source>
</evidence>
<evidence type="ECO:0000313" key="3">
    <source>
        <dbReference type="EMBL" id="EAT12624.1"/>
    </source>
</evidence>
<evidence type="ECO:0000313" key="4">
    <source>
        <dbReference type="Proteomes" id="UP000004263"/>
    </source>
</evidence>
<dbReference type="InterPro" id="IPR022441">
    <property type="entry name" value="Para_beta_helix_rpt-2"/>
</dbReference>
<organism evidence="3 4">
    <name type="scientific">Bermanella marisrubri</name>
    <dbReference type="NCBI Taxonomy" id="207949"/>
    <lineage>
        <taxon>Bacteria</taxon>
        <taxon>Pseudomonadati</taxon>
        <taxon>Pseudomonadota</taxon>
        <taxon>Gammaproteobacteria</taxon>
        <taxon>Oceanospirillales</taxon>
        <taxon>Oceanospirillaceae</taxon>
        <taxon>Bermanella</taxon>
    </lineage>
</organism>
<feature type="signal peptide" evidence="1">
    <location>
        <begin position="1"/>
        <end position="20"/>
    </location>
</feature>
<dbReference type="Proteomes" id="UP000004263">
    <property type="component" value="Unassembled WGS sequence"/>
</dbReference>
<dbReference type="Gene3D" id="2.160.20.10">
    <property type="entry name" value="Single-stranded right-handed beta-helix, Pectin lyase-like"/>
    <property type="match status" value="1"/>
</dbReference>
<dbReference type="InterPro" id="IPR012334">
    <property type="entry name" value="Pectin_lyas_fold"/>
</dbReference>
<dbReference type="EMBL" id="AAQH01000006">
    <property type="protein sequence ID" value="EAT12624.1"/>
    <property type="molecule type" value="Genomic_DNA"/>
</dbReference>
<proteinExistence type="predicted"/>